<name>A0AA92G6P1_9BACT</name>
<keyword evidence="1" id="KW-0472">Membrane</keyword>
<dbReference type="RefSeq" id="WP_191342108.1">
    <property type="nucleotide sequence ID" value="NZ_CP059996.1"/>
</dbReference>
<geneLocation type="plasmid" evidence="2 3">
    <name>pSDCE1</name>
</geneLocation>
<feature type="transmembrane region" description="Helical" evidence="1">
    <location>
        <begin position="199"/>
        <end position="218"/>
    </location>
</feature>
<proteinExistence type="predicted"/>
<dbReference type="EMBL" id="CP059996">
    <property type="protein sequence ID" value="QNA70466.1"/>
    <property type="molecule type" value="Genomic_DNA"/>
</dbReference>
<accession>A0AA92G6P1</accession>
<gene>
    <name evidence="2" type="ORF">FA584_14270</name>
</gene>
<protein>
    <recommendedName>
        <fullName evidence="4">DUF3944 domain-containing protein</fullName>
    </recommendedName>
</protein>
<reference evidence="2 3" key="1">
    <citation type="submission" date="2020-08" db="EMBL/GenBank/DDBJ databases">
        <title>Genome of Dechlorinating Sulfurospirillum strain ACSDCE.</title>
        <authorList>
            <person name="Yang Y."/>
            <person name="Huo L."/>
            <person name="Yan J."/>
        </authorList>
    </citation>
    <scope>NUCLEOTIDE SEQUENCE [LARGE SCALE GENOMIC DNA]</scope>
    <source>
        <strain evidence="2 3">ACSDCE</strain>
        <plasmid evidence="2 3">pSDCE1</plasmid>
    </source>
</reference>
<evidence type="ECO:0008006" key="4">
    <source>
        <dbReference type="Google" id="ProtNLM"/>
    </source>
</evidence>
<dbReference type="AlphaFoldDB" id="A0AA92G6P1"/>
<organism evidence="2 3">
    <name type="scientific">Sulfurospirillum diekertiae</name>
    <dbReference type="NCBI Taxonomy" id="1854492"/>
    <lineage>
        <taxon>Bacteria</taxon>
        <taxon>Pseudomonadati</taxon>
        <taxon>Campylobacterota</taxon>
        <taxon>Epsilonproteobacteria</taxon>
        <taxon>Campylobacterales</taxon>
        <taxon>Sulfurospirillaceae</taxon>
        <taxon>Sulfurospirillum</taxon>
    </lineage>
</organism>
<keyword evidence="2" id="KW-0614">Plasmid</keyword>
<evidence type="ECO:0000313" key="2">
    <source>
        <dbReference type="EMBL" id="QNA70466.1"/>
    </source>
</evidence>
<keyword evidence="1" id="KW-0812">Transmembrane</keyword>
<feature type="transmembrane region" description="Helical" evidence="1">
    <location>
        <begin position="169"/>
        <end position="193"/>
    </location>
</feature>
<evidence type="ECO:0000256" key="1">
    <source>
        <dbReference type="SAM" id="Phobius"/>
    </source>
</evidence>
<sequence>MPQLIVDVIADWNSEDIQNLGKLLDIKEEVTPEGIANKLKWFYHSKTIASIEQNVLSVWDKLKKKTDSENDVEALREIPSYDELIIGACKQMDTYEENSTIKESELHLSLAVIIEALNKMKPKERVDFFVKQIDLQKITNESNIKGESYTGVLTTVAALGLAQASGFGIFLASTTALGFLTHAVGITLPFAVYSGLGSTIAFVIGPAGWLAAGAFFSWKLTKAEWKKIIPALIYIISVNSRKSN</sequence>
<evidence type="ECO:0000313" key="3">
    <source>
        <dbReference type="Proteomes" id="UP000502831"/>
    </source>
</evidence>
<dbReference type="Proteomes" id="UP000502831">
    <property type="component" value="Plasmid pSDCE1"/>
</dbReference>
<keyword evidence="1" id="KW-1133">Transmembrane helix</keyword>